<evidence type="ECO:0000256" key="1">
    <source>
        <dbReference type="SAM" id="MobiDB-lite"/>
    </source>
</evidence>
<organism evidence="2 3">
    <name type="scientific">Papaver somniferum</name>
    <name type="common">Opium poppy</name>
    <dbReference type="NCBI Taxonomy" id="3469"/>
    <lineage>
        <taxon>Eukaryota</taxon>
        <taxon>Viridiplantae</taxon>
        <taxon>Streptophyta</taxon>
        <taxon>Embryophyta</taxon>
        <taxon>Tracheophyta</taxon>
        <taxon>Spermatophyta</taxon>
        <taxon>Magnoliopsida</taxon>
        <taxon>Ranunculales</taxon>
        <taxon>Papaveraceae</taxon>
        <taxon>Papaveroideae</taxon>
        <taxon>Papaver</taxon>
    </lineage>
</organism>
<dbReference type="AlphaFoldDB" id="A0A4Y7KWH4"/>
<proteinExistence type="predicted"/>
<sequence length="85" mass="9871">MASIHDTPSFHMPGIHRIPEMSPEEEEMQIRRNLKLRDTLISKKLDLLERAAKAAGRPFNRDAIANKVKGYDWLLDSPREMRQCV</sequence>
<protein>
    <submittedName>
        <fullName evidence="2">Uncharacterized protein</fullName>
    </submittedName>
</protein>
<dbReference type="Gramene" id="RZC76710">
    <property type="protein sequence ID" value="RZC76710"/>
    <property type="gene ID" value="C5167_001245"/>
</dbReference>
<reference evidence="2 3" key="1">
    <citation type="journal article" date="2018" name="Science">
        <title>The opium poppy genome and morphinan production.</title>
        <authorList>
            <person name="Guo L."/>
            <person name="Winzer T."/>
            <person name="Yang X."/>
            <person name="Li Y."/>
            <person name="Ning Z."/>
            <person name="He Z."/>
            <person name="Teodor R."/>
            <person name="Lu Y."/>
            <person name="Bowser T.A."/>
            <person name="Graham I.A."/>
            <person name="Ye K."/>
        </authorList>
    </citation>
    <scope>NUCLEOTIDE SEQUENCE [LARGE SCALE GENOMIC DNA]</scope>
    <source>
        <strain evidence="3">cv. HN1</strain>
        <tissue evidence="2">Leaves</tissue>
    </source>
</reference>
<accession>A0A4Y7KWH4</accession>
<gene>
    <name evidence="2" type="ORF">C5167_001245</name>
</gene>
<feature type="region of interest" description="Disordered" evidence="1">
    <location>
        <begin position="1"/>
        <end position="26"/>
    </location>
</feature>
<keyword evidence="3" id="KW-1185">Reference proteome</keyword>
<dbReference type="Proteomes" id="UP000316621">
    <property type="component" value="Chromosome 9"/>
</dbReference>
<evidence type="ECO:0000313" key="3">
    <source>
        <dbReference type="Proteomes" id="UP000316621"/>
    </source>
</evidence>
<dbReference type="EMBL" id="CM010723">
    <property type="protein sequence ID" value="RZC76710.1"/>
    <property type="molecule type" value="Genomic_DNA"/>
</dbReference>
<name>A0A4Y7KWH4_PAPSO</name>
<evidence type="ECO:0000313" key="2">
    <source>
        <dbReference type="EMBL" id="RZC76710.1"/>
    </source>
</evidence>